<name>A0A7W5V4L6_9ACTN</name>
<sequence length="96" mass="10321">MNRDRGEFDRGERLHANLACAGWLGIEGHNHMGVRLAVMGDTLPDVGVTFILKLQVTGLAWDGAGCSGKHRSAAPRQPSPPAMFRVKSLSGVIRSL</sequence>
<reference evidence="1 2" key="1">
    <citation type="submission" date="2020-08" db="EMBL/GenBank/DDBJ databases">
        <title>Sequencing the genomes of 1000 actinobacteria strains.</title>
        <authorList>
            <person name="Klenk H.-P."/>
        </authorList>
    </citation>
    <scope>NUCLEOTIDE SEQUENCE [LARGE SCALE GENOMIC DNA]</scope>
    <source>
        <strain evidence="1 2">DSM 44320</strain>
    </source>
</reference>
<dbReference type="Proteomes" id="UP000579945">
    <property type="component" value="Unassembled WGS sequence"/>
</dbReference>
<dbReference type="EMBL" id="JACIBV010000001">
    <property type="protein sequence ID" value="MBB3726043.1"/>
    <property type="molecule type" value="Genomic_DNA"/>
</dbReference>
<dbReference type="AlphaFoldDB" id="A0A7W5V4L6"/>
<dbReference type="RefSeq" id="WP_183645549.1">
    <property type="nucleotide sequence ID" value="NZ_JACIBV010000001.1"/>
</dbReference>
<evidence type="ECO:0000313" key="2">
    <source>
        <dbReference type="Proteomes" id="UP000579945"/>
    </source>
</evidence>
<accession>A0A7W5V4L6</accession>
<protein>
    <submittedName>
        <fullName evidence="1">Uncharacterized protein</fullName>
    </submittedName>
</protein>
<organism evidence="1 2">
    <name type="scientific">Nonomuraea dietziae</name>
    <dbReference type="NCBI Taxonomy" id="65515"/>
    <lineage>
        <taxon>Bacteria</taxon>
        <taxon>Bacillati</taxon>
        <taxon>Actinomycetota</taxon>
        <taxon>Actinomycetes</taxon>
        <taxon>Streptosporangiales</taxon>
        <taxon>Streptosporangiaceae</taxon>
        <taxon>Nonomuraea</taxon>
    </lineage>
</organism>
<proteinExistence type="predicted"/>
<dbReference type="GeneID" id="95388430"/>
<evidence type="ECO:0000313" key="1">
    <source>
        <dbReference type="EMBL" id="MBB3726043.1"/>
    </source>
</evidence>
<keyword evidence="2" id="KW-1185">Reference proteome</keyword>
<gene>
    <name evidence="1" type="ORF">FHR33_001903</name>
</gene>
<comment type="caution">
    <text evidence="1">The sequence shown here is derived from an EMBL/GenBank/DDBJ whole genome shotgun (WGS) entry which is preliminary data.</text>
</comment>